<sequence>MTHDPEAERLVLEYELDAPPAKVWRAITQPPLRAQWLPALAEARPVASREGQEVAYRMRDEDPPFIESEVRFSLRPNARGGTTLTIVHAPVAANDATLMLAA</sequence>
<evidence type="ECO:0000313" key="4">
    <source>
        <dbReference type="Proteomes" id="UP000282741"/>
    </source>
</evidence>
<gene>
    <name evidence="3" type="ORF">CS347_17960</name>
</gene>
<evidence type="ECO:0000259" key="2">
    <source>
        <dbReference type="Pfam" id="PF08327"/>
    </source>
</evidence>
<dbReference type="InterPro" id="IPR023393">
    <property type="entry name" value="START-like_dom_sf"/>
</dbReference>
<name>A0AAN1RYR9_9BORD</name>
<dbReference type="Pfam" id="PF08327">
    <property type="entry name" value="AHSA1"/>
    <property type="match status" value="1"/>
</dbReference>
<dbReference type="InterPro" id="IPR013538">
    <property type="entry name" value="ASHA1/2-like_C"/>
</dbReference>
<protein>
    <submittedName>
        <fullName evidence="3">Polyketide cyclase</fullName>
    </submittedName>
</protein>
<dbReference type="RefSeq" id="WP_029581159.1">
    <property type="nucleotide sequence ID" value="NZ_CP012076.1"/>
</dbReference>
<dbReference type="Gene3D" id="3.30.530.20">
    <property type="match status" value="1"/>
</dbReference>
<evidence type="ECO:0000256" key="1">
    <source>
        <dbReference type="ARBA" id="ARBA00006817"/>
    </source>
</evidence>
<reference evidence="4" key="1">
    <citation type="submission" date="2017-10" db="EMBL/GenBank/DDBJ databases">
        <title>Whole genome sequencing of various Bordetella species.</title>
        <authorList>
            <person name="Weigand M.R."/>
            <person name="Loparev V."/>
            <person name="Peng Y."/>
            <person name="Bowden K.E."/>
            <person name="Tondella M.L."/>
            <person name="Williams M.M."/>
        </authorList>
    </citation>
    <scope>NUCLEOTIDE SEQUENCE [LARGE SCALE GENOMIC DNA]</scope>
    <source>
        <strain evidence="4">H720</strain>
    </source>
</reference>
<evidence type="ECO:0000313" key="3">
    <source>
        <dbReference type="EMBL" id="AZW18514.1"/>
    </source>
</evidence>
<accession>A0AAN1RYR9</accession>
<dbReference type="CDD" id="cd07814">
    <property type="entry name" value="SRPBCC_CalC_Aha1-like"/>
    <property type="match status" value="1"/>
</dbReference>
<dbReference type="KEGG" id="bhz:ACR54_02588"/>
<dbReference type="GeneID" id="92994009"/>
<dbReference type="EMBL" id="CP024172">
    <property type="protein sequence ID" value="AZW18514.1"/>
    <property type="molecule type" value="Genomic_DNA"/>
</dbReference>
<comment type="similarity">
    <text evidence="1">Belongs to the AHA1 family.</text>
</comment>
<organism evidence="3 4">
    <name type="scientific">Bordetella hinzii</name>
    <dbReference type="NCBI Taxonomy" id="103855"/>
    <lineage>
        <taxon>Bacteria</taxon>
        <taxon>Pseudomonadati</taxon>
        <taxon>Pseudomonadota</taxon>
        <taxon>Betaproteobacteria</taxon>
        <taxon>Burkholderiales</taxon>
        <taxon>Alcaligenaceae</taxon>
        <taxon>Bordetella</taxon>
    </lineage>
</organism>
<feature type="domain" description="Activator of Hsp90 ATPase homologue 1/2-like C-terminal" evidence="2">
    <location>
        <begin position="17"/>
        <end position="61"/>
    </location>
</feature>
<dbReference type="Proteomes" id="UP000282741">
    <property type="component" value="Chromosome"/>
</dbReference>
<proteinExistence type="inferred from homology"/>
<dbReference type="SUPFAM" id="SSF55961">
    <property type="entry name" value="Bet v1-like"/>
    <property type="match status" value="1"/>
</dbReference>
<dbReference type="AlphaFoldDB" id="A0AAN1RYR9"/>